<accession>A0A1H4NNB5</accession>
<dbReference type="EMBL" id="FNTH01000001">
    <property type="protein sequence ID" value="SEB96727.1"/>
    <property type="molecule type" value="Genomic_DNA"/>
</dbReference>
<dbReference type="Proteomes" id="UP000198992">
    <property type="component" value="Unassembled WGS sequence"/>
</dbReference>
<proteinExistence type="predicted"/>
<keyword evidence="1" id="KW-1133">Transmembrane helix</keyword>
<feature type="transmembrane region" description="Helical" evidence="1">
    <location>
        <begin position="17"/>
        <end position="35"/>
    </location>
</feature>
<gene>
    <name evidence="2" type="ORF">SAMN05444164_0681</name>
</gene>
<evidence type="ECO:0000313" key="2">
    <source>
        <dbReference type="EMBL" id="SEB96727.1"/>
    </source>
</evidence>
<sequence length="82" mass="9494">MTVRAARDRGTISSLEFFVTNLLSITAVAIARACIKLSDFHRVRRDVWIDHAEFWSDFNRWLRLGGAKPFTDIRADRKARNS</sequence>
<dbReference type="AlphaFoldDB" id="A0A1H4NNB5"/>
<keyword evidence="1" id="KW-0812">Transmembrane</keyword>
<name>A0A1H4NNB5_9BRAD</name>
<keyword evidence="1" id="KW-0472">Membrane</keyword>
<reference evidence="2 3" key="1">
    <citation type="submission" date="2016-10" db="EMBL/GenBank/DDBJ databases">
        <authorList>
            <person name="de Groot N.N."/>
        </authorList>
    </citation>
    <scope>NUCLEOTIDE SEQUENCE [LARGE SCALE GENOMIC DNA]</scope>
    <source>
        <strain evidence="2 3">MT12</strain>
    </source>
</reference>
<evidence type="ECO:0000256" key="1">
    <source>
        <dbReference type="SAM" id="Phobius"/>
    </source>
</evidence>
<evidence type="ECO:0000313" key="3">
    <source>
        <dbReference type="Proteomes" id="UP000198992"/>
    </source>
</evidence>
<organism evidence="2 3">
    <name type="scientific">Bradyrhizobium erythrophlei</name>
    <dbReference type="NCBI Taxonomy" id="1437360"/>
    <lineage>
        <taxon>Bacteria</taxon>
        <taxon>Pseudomonadati</taxon>
        <taxon>Pseudomonadota</taxon>
        <taxon>Alphaproteobacteria</taxon>
        <taxon>Hyphomicrobiales</taxon>
        <taxon>Nitrobacteraceae</taxon>
        <taxon>Bradyrhizobium</taxon>
    </lineage>
</organism>
<protein>
    <submittedName>
        <fullName evidence="2">Uncharacterized protein</fullName>
    </submittedName>
</protein>